<name>A0ABP8WTF4_9ACTN</name>
<evidence type="ECO:0000313" key="4">
    <source>
        <dbReference type="Proteomes" id="UP001499974"/>
    </source>
</evidence>
<dbReference type="Proteomes" id="UP001499974">
    <property type="component" value="Unassembled WGS sequence"/>
</dbReference>
<proteinExistence type="predicted"/>
<evidence type="ECO:0000256" key="2">
    <source>
        <dbReference type="SAM" id="SignalP"/>
    </source>
</evidence>
<feature type="signal peptide" evidence="2">
    <location>
        <begin position="1"/>
        <end position="27"/>
    </location>
</feature>
<feature type="chain" id="PRO_5045353132" evidence="2">
    <location>
        <begin position="28"/>
        <end position="256"/>
    </location>
</feature>
<sequence length="256" mass="26571">MLSRVLTLRSARIVAVAAVLLVAGCHAQPATSPPPVESSATPSDSASSATEPTKAAASSWLPPDGGWGTSSRYVHAGCGLLPVVERSDLSAKLRKPGTPPDPAVIRLTGLAGLFGAAAADPSLARTRTTAQALYDVLAHPQTLDSALLSANVLCRGANEPRPSDDDVLRFACHTTLELSNGHLQVDSKQLDFLEPLWWKTLVLLGLGPLAADATGVDALGLNASEISLANHDDDQQRYDDALAGMLDACARLLTGA</sequence>
<gene>
    <name evidence="3" type="ORF">GCM10023349_07240</name>
</gene>
<keyword evidence="4" id="KW-1185">Reference proteome</keyword>
<dbReference type="EMBL" id="BAABKM010000002">
    <property type="protein sequence ID" value="GAA4694649.1"/>
    <property type="molecule type" value="Genomic_DNA"/>
</dbReference>
<protein>
    <submittedName>
        <fullName evidence="3">Uncharacterized protein</fullName>
    </submittedName>
</protein>
<feature type="region of interest" description="Disordered" evidence="1">
    <location>
        <begin position="29"/>
        <end position="63"/>
    </location>
</feature>
<evidence type="ECO:0000313" key="3">
    <source>
        <dbReference type="EMBL" id="GAA4694649.1"/>
    </source>
</evidence>
<evidence type="ECO:0000256" key="1">
    <source>
        <dbReference type="SAM" id="MobiDB-lite"/>
    </source>
</evidence>
<organism evidence="3 4">
    <name type="scientific">Nocardioides conyzicola</name>
    <dbReference type="NCBI Taxonomy" id="1651781"/>
    <lineage>
        <taxon>Bacteria</taxon>
        <taxon>Bacillati</taxon>
        <taxon>Actinomycetota</taxon>
        <taxon>Actinomycetes</taxon>
        <taxon>Propionibacteriales</taxon>
        <taxon>Nocardioidaceae</taxon>
        <taxon>Nocardioides</taxon>
    </lineage>
</organism>
<comment type="caution">
    <text evidence="3">The sequence shown here is derived from an EMBL/GenBank/DDBJ whole genome shotgun (WGS) entry which is preliminary data.</text>
</comment>
<feature type="compositionally biased region" description="Low complexity" evidence="1">
    <location>
        <begin position="37"/>
        <end position="53"/>
    </location>
</feature>
<reference evidence="4" key="1">
    <citation type="journal article" date="2019" name="Int. J. Syst. Evol. Microbiol.">
        <title>The Global Catalogue of Microorganisms (GCM) 10K type strain sequencing project: providing services to taxonomists for standard genome sequencing and annotation.</title>
        <authorList>
            <consortium name="The Broad Institute Genomics Platform"/>
            <consortium name="The Broad Institute Genome Sequencing Center for Infectious Disease"/>
            <person name="Wu L."/>
            <person name="Ma J."/>
        </authorList>
    </citation>
    <scope>NUCLEOTIDE SEQUENCE [LARGE SCALE GENOMIC DNA]</scope>
    <source>
        <strain evidence="4">JCM 18531</strain>
    </source>
</reference>
<dbReference type="PROSITE" id="PS51257">
    <property type="entry name" value="PROKAR_LIPOPROTEIN"/>
    <property type="match status" value="1"/>
</dbReference>
<accession>A0ABP8WTF4</accession>
<keyword evidence="2" id="KW-0732">Signal</keyword>